<dbReference type="EMBL" id="BBNR01000001">
    <property type="protein sequence ID" value="GAL65201.1"/>
    <property type="molecule type" value="Genomic_DNA"/>
</dbReference>
<accession>A0A090VKD1</accession>
<dbReference type="InterPro" id="IPR011044">
    <property type="entry name" value="Quino_amine_DH_bsu"/>
</dbReference>
<dbReference type="GO" id="GO:0016787">
    <property type="term" value="F:hydrolase activity"/>
    <property type="evidence" value="ECO:0007669"/>
    <property type="project" value="UniProtKB-KW"/>
</dbReference>
<reference evidence="1 2" key="1">
    <citation type="journal article" date="2014" name="Genome Announc.">
        <title>Draft Genome Sequence of Marine Flavobacterium Jejuia pallidilutea Strain 11shimoA1 and Pigmentation Mutants.</title>
        <authorList>
            <person name="Takatani N."/>
            <person name="Nakanishi M."/>
            <person name="Meirelles P."/>
            <person name="Mino S."/>
            <person name="Suda W."/>
            <person name="Oshima K."/>
            <person name="Hattori M."/>
            <person name="Ohkuma M."/>
            <person name="Hosokawa M."/>
            <person name="Miyashita K."/>
            <person name="Thompson F.L."/>
            <person name="Niwa A."/>
            <person name="Sawabe T."/>
            <person name="Sawabe T."/>
        </authorList>
    </citation>
    <scope>NUCLEOTIDE SEQUENCE [LARGE SCALE GENOMIC DNA]</scope>
    <source>
        <strain evidence="1 2">JCM 19301</strain>
    </source>
</reference>
<dbReference type="SUPFAM" id="SSF50969">
    <property type="entry name" value="YVTN repeat-like/Quinoprotein amine dehydrogenase"/>
    <property type="match status" value="1"/>
</dbReference>
<dbReference type="Proteomes" id="UP000029641">
    <property type="component" value="Unassembled WGS sequence"/>
</dbReference>
<gene>
    <name evidence="1" type="ORF">JCM19301_3661</name>
</gene>
<proteinExistence type="predicted"/>
<organism evidence="1 2">
    <name type="scientific">Jejuia pallidilutea</name>
    <dbReference type="NCBI Taxonomy" id="504487"/>
    <lineage>
        <taxon>Bacteria</taxon>
        <taxon>Pseudomonadati</taxon>
        <taxon>Bacteroidota</taxon>
        <taxon>Flavobacteriia</taxon>
        <taxon>Flavobacteriales</taxon>
        <taxon>Flavobacteriaceae</taxon>
        <taxon>Jejuia</taxon>
    </lineage>
</organism>
<sequence>MEYILQSATSQFYRVTTDNHFPFRIYAAQQDNSTIRIAHRTDGRSITEDDWEPTAGGESAHIAIDPTNNDIVYGGSYDGYLTRFNHKTGTVRAINVWPDNPMGTVPKA</sequence>
<dbReference type="AlphaFoldDB" id="A0A090VKD1"/>
<keyword evidence="1" id="KW-0378">Hydrolase</keyword>
<evidence type="ECO:0000313" key="1">
    <source>
        <dbReference type="EMBL" id="GAL65201.1"/>
    </source>
</evidence>
<comment type="caution">
    <text evidence="1">The sequence shown here is derived from an EMBL/GenBank/DDBJ whole genome shotgun (WGS) entry which is preliminary data.</text>
</comment>
<protein>
    <submittedName>
        <fullName evidence="1">Glycosyl hydrolase BNR repeat</fullName>
    </submittedName>
</protein>
<name>A0A090VKD1_9FLAO</name>
<evidence type="ECO:0000313" key="2">
    <source>
        <dbReference type="Proteomes" id="UP000029641"/>
    </source>
</evidence>